<dbReference type="EMBL" id="JAUSXV010000001">
    <property type="protein sequence ID" value="MDQ0646607.1"/>
    <property type="molecule type" value="Genomic_DNA"/>
</dbReference>
<dbReference type="InterPro" id="IPR016040">
    <property type="entry name" value="NAD(P)-bd_dom"/>
</dbReference>
<keyword evidence="1" id="KW-0521">NADP</keyword>
<evidence type="ECO:0000259" key="2">
    <source>
        <dbReference type="Pfam" id="PF13460"/>
    </source>
</evidence>
<evidence type="ECO:0000313" key="3">
    <source>
        <dbReference type="EMBL" id="MDQ0646607.1"/>
    </source>
</evidence>
<proteinExistence type="predicted"/>
<gene>
    <name evidence="3" type="ORF">QFZ53_000803</name>
</gene>
<dbReference type="InterPro" id="IPR036291">
    <property type="entry name" value="NAD(P)-bd_dom_sf"/>
</dbReference>
<name>A0AAW8EW46_9MICO</name>
<comment type="caution">
    <text evidence="3">The sequence shown here is derived from an EMBL/GenBank/DDBJ whole genome shotgun (WGS) entry which is preliminary data.</text>
</comment>
<dbReference type="Pfam" id="PF13460">
    <property type="entry name" value="NAD_binding_10"/>
    <property type="match status" value="1"/>
</dbReference>
<dbReference type="PANTHER" id="PTHR42748:SF3">
    <property type="entry name" value="BLL4366 PROTEIN"/>
    <property type="match status" value="1"/>
</dbReference>
<evidence type="ECO:0000313" key="4">
    <source>
        <dbReference type="Proteomes" id="UP001244427"/>
    </source>
</evidence>
<protein>
    <submittedName>
        <fullName evidence="3">Uncharacterized protein YbjT (DUF2867 family)</fullName>
    </submittedName>
</protein>
<dbReference type="SUPFAM" id="SSF51735">
    <property type="entry name" value="NAD(P)-binding Rossmann-fold domains"/>
    <property type="match status" value="1"/>
</dbReference>
<dbReference type="PANTHER" id="PTHR42748">
    <property type="entry name" value="NITROGEN METABOLITE REPRESSION PROTEIN NMRA FAMILY MEMBER"/>
    <property type="match status" value="1"/>
</dbReference>
<feature type="domain" description="NAD(P)-binding" evidence="2">
    <location>
        <begin position="8"/>
        <end position="169"/>
    </location>
</feature>
<evidence type="ECO:0000256" key="1">
    <source>
        <dbReference type="ARBA" id="ARBA00022857"/>
    </source>
</evidence>
<dbReference type="InterPro" id="IPR051164">
    <property type="entry name" value="NmrA-like_oxidored"/>
</dbReference>
<sequence length="251" mass="26291">MAKIVVIGGTGHVGSRVVEKLIAHGHDAVAASRKTGVDTMTGEGLAKALVGADVVVDTTQAPSYAPDVVMDFFTTSTKNQLAAEKEAGVKHHVALTVVGTNRPQDISYFHGKAAQEKLIADSGVPYTLLHATQFFEFAPAIVFTSMQGEEIRVADALIQPIAAEDVATAVGRAAAGEPANGPVEVAGPETFSIEEFIKRTFAAAGDQRSVTTTPDAQYFGAKIEQSTLLPVEGAQLASTTLDEWLASQAKK</sequence>
<keyword evidence="4" id="KW-1185">Reference proteome</keyword>
<reference evidence="3 4" key="1">
    <citation type="submission" date="2023-07" db="EMBL/GenBank/DDBJ databases">
        <title>Comparative genomics of wheat-associated soil bacteria to identify genetic determinants of phenazine resistance.</title>
        <authorList>
            <person name="Mouncey N."/>
        </authorList>
    </citation>
    <scope>NUCLEOTIDE SEQUENCE [LARGE SCALE GENOMIC DNA]</scope>
    <source>
        <strain evidence="3 4">W4I9-1</strain>
    </source>
</reference>
<dbReference type="RefSeq" id="WP_307293793.1">
    <property type="nucleotide sequence ID" value="NZ_JAUSXV010000001.1"/>
</dbReference>
<accession>A0AAW8EW46</accession>
<dbReference type="Gene3D" id="3.40.50.720">
    <property type="entry name" value="NAD(P)-binding Rossmann-like Domain"/>
    <property type="match status" value="1"/>
</dbReference>
<dbReference type="AlphaFoldDB" id="A0AAW8EW46"/>
<dbReference type="Proteomes" id="UP001244427">
    <property type="component" value="Unassembled WGS sequence"/>
</dbReference>
<organism evidence="3 4">
    <name type="scientific">Microbacterium natoriense</name>
    <dbReference type="NCBI Taxonomy" id="284570"/>
    <lineage>
        <taxon>Bacteria</taxon>
        <taxon>Bacillati</taxon>
        <taxon>Actinomycetota</taxon>
        <taxon>Actinomycetes</taxon>
        <taxon>Micrococcales</taxon>
        <taxon>Microbacteriaceae</taxon>
        <taxon>Microbacterium</taxon>
    </lineage>
</organism>